<dbReference type="SMART" id="SM00421">
    <property type="entry name" value="HTH_LUXR"/>
    <property type="match status" value="1"/>
</dbReference>
<reference evidence="6 7" key="1">
    <citation type="submission" date="2019-12" db="EMBL/GenBank/DDBJ databases">
        <title>Genomic-based taxomic classification of the family Erythrobacteraceae.</title>
        <authorList>
            <person name="Xu L."/>
        </authorList>
    </citation>
    <scope>NUCLEOTIDE SEQUENCE [LARGE SCALE GENOMIC DNA]</scope>
    <source>
        <strain evidence="6 7">MCCC 1K01500</strain>
    </source>
</reference>
<dbReference type="PROSITE" id="PS50112">
    <property type="entry name" value="PAS"/>
    <property type="match status" value="1"/>
</dbReference>
<dbReference type="GO" id="GO:0003677">
    <property type="term" value="F:DNA binding"/>
    <property type="evidence" value="ECO:0007669"/>
    <property type="project" value="InterPro"/>
</dbReference>
<dbReference type="AlphaFoldDB" id="A0A6I4SW68"/>
<evidence type="ECO:0000256" key="2">
    <source>
        <dbReference type="ARBA" id="ARBA00022643"/>
    </source>
</evidence>
<evidence type="ECO:0000256" key="1">
    <source>
        <dbReference type="ARBA" id="ARBA00022630"/>
    </source>
</evidence>
<dbReference type="InterPro" id="IPR036388">
    <property type="entry name" value="WH-like_DNA-bd_sf"/>
</dbReference>
<dbReference type="GO" id="GO:0006355">
    <property type="term" value="P:regulation of DNA-templated transcription"/>
    <property type="evidence" value="ECO:0007669"/>
    <property type="project" value="InterPro"/>
</dbReference>
<dbReference type="RefSeq" id="WP_159792204.1">
    <property type="nucleotide sequence ID" value="NZ_WTYM01000029.1"/>
</dbReference>
<dbReference type="Pfam" id="PF00196">
    <property type="entry name" value="GerE"/>
    <property type="match status" value="1"/>
</dbReference>
<keyword evidence="7" id="KW-1185">Reference proteome</keyword>
<keyword evidence="2" id="KW-0288">FMN</keyword>
<protein>
    <submittedName>
        <fullName evidence="6">PAS domain-containing protein</fullName>
    </submittedName>
</protein>
<dbReference type="SUPFAM" id="SSF46894">
    <property type="entry name" value="C-terminal effector domain of the bipartite response regulators"/>
    <property type="match status" value="1"/>
</dbReference>
<feature type="domain" description="PAS" evidence="5">
    <location>
        <begin position="39"/>
        <end position="88"/>
    </location>
</feature>
<keyword evidence="1" id="KW-0285">Flavoprotein</keyword>
<dbReference type="Pfam" id="PF13426">
    <property type="entry name" value="PAS_9"/>
    <property type="match status" value="1"/>
</dbReference>
<dbReference type="CDD" id="cd00130">
    <property type="entry name" value="PAS"/>
    <property type="match status" value="1"/>
</dbReference>
<proteinExistence type="predicted"/>
<evidence type="ECO:0000256" key="3">
    <source>
        <dbReference type="ARBA" id="ARBA00022991"/>
    </source>
</evidence>
<dbReference type="EMBL" id="WTYM01000029">
    <property type="protein sequence ID" value="MXO58582.1"/>
    <property type="molecule type" value="Genomic_DNA"/>
</dbReference>
<dbReference type="PANTHER" id="PTHR47429">
    <property type="entry name" value="PROTEIN TWIN LOV 1"/>
    <property type="match status" value="1"/>
</dbReference>
<evidence type="ECO:0000259" key="5">
    <source>
        <dbReference type="PROSITE" id="PS50112"/>
    </source>
</evidence>
<dbReference type="OrthoDB" id="7991996at2"/>
<dbReference type="Gene3D" id="3.30.450.20">
    <property type="entry name" value="PAS domain"/>
    <property type="match status" value="1"/>
</dbReference>
<dbReference type="PANTHER" id="PTHR47429:SF2">
    <property type="entry name" value="PROTEIN TWIN LOV 1"/>
    <property type="match status" value="1"/>
</dbReference>
<organism evidence="6 7">
    <name type="scientific">Croceibacterium salegens</name>
    <dbReference type="NCBI Taxonomy" id="1737568"/>
    <lineage>
        <taxon>Bacteria</taxon>
        <taxon>Pseudomonadati</taxon>
        <taxon>Pseudomonadota</taxon>
        <taxon>Alphaproteobacteria</taxon>
        <taxon>Sphingomonadales</taxon>
        <taxon>Erythrobacteraceae</taxon>
        <taxon>Croceibacterium</taxon>
    </lineage>
</organism>
<dbReference type="CDD" id="cd06170">
    <property type="entry name" value="LuxR_C_like"/>
    <property type="match status" value="1"/>
</dbReference>
<feature type="domain" description="HTH luxR-type" evidence="4">
    <location>
        <begin position="145"/>
        <end position="210"/>
    </location>
</feature>
<dbReference type="Proteomes" id="UP000433652">
    <property type="component" value="Unassembled WGS sequence"/>
</dbReference>
<dbReference type="Gene3D" id="1.10.10.10">
    <property type="entry name" value="Winged helix-like DNA-binding domain superfamily/Winged helix DNA-binding domain"/>
    <property type="match status" value="1"/>
</dbReference>
<evidence type="ECO:0000259" key="4">
    <source>
        <dbReference type="PROSITE" id="PS50043"/>
    </source>
</evidence>
<comment type="caution">
    <text evidence="6">The sequence shown here is derived from an EMBL/GenBank/DDBJ whole genome shotgun (WGS) entry which is preliminary data.</text>
</comment>
<gene>
    <name evidence="6" type="ORF">GRI89_03370</name>
</gene>
<dbReference type="PRINTS" id="PR00038">
    <property type="entry name" value="HTHLUXR"/>
</dbReference>
<dbReference type="SUPFAM" id="SSF55785">
    <property type="entry name" value="PYP-like sensor domain (PAS domain)"/>
    <property type="match status" value="1"/>
</dbReference>
<keyword evidence="3" id="KW-0157">Chromophore</keyword>
<dbReference type="InterPro" id="IPR016032">
    <property type="entry name" value="Sig_transdc_resp-reg_C-effctor"/>
</dbReference>
<accession>A0A6I4SW68</accession>
<name>A0A6I4SW68_9SPHN</name>
<dbReference type="InterPro" id="IPR000792">
    <property type="entry name" value="Tscrpt_reg_LuxR_C"/>
</dbReference>
<evidence type="ECO:0000313" key="7">
    <source>
        <dbReference type="Proteomes" id="UP000433652"/>
    </source>
</evidence>
<dbReference type="InterPro" id="IPR035965">
    <property type="entry name" value="PAS-like_dom_sf"/>
</dbReference>
<dbReference type="NCBIfam" id="TIGR00229">
    <property type="entry name" value="sensory_box"/>
    <property type="match status" value="1"/>
</dbReference>
<evidence type="ECO:0000313" key="6">
    <source>
        <dbReference type="EMBL" id="MXO58582.1"/>
    </source>
</evidence>
<sequence length="217" mass="23386">MDSEAELPSLEAGDLLLDPLVLVNSIPMPAVITNPRLSDNPIIACNEAFSGLTGYATAELIGRNCRFLAGKDTDPEARARLHEAIANQKPVVVRLLNYRKDGSTFLNALMIAPILGCDGKATYFMGTQLEVEDGIRTLAGDQGTAGELMSQLSPRQREILTYLAAGYLTKQIAFTLGVSESTVKMHRRIVFRKLGAHNAPEAVRIAIEAGLISGHPT</sequence>
<dbReference type="InterPro" id="IPR000014">
    <property type="entry name" value="PAS"/>
</dbReference>
<dbReference type="PROSITE" id="PS50043">
    <property type="entry name" value="HTH_LUXR_2"/>
    <property type="match status" value="1"/>
</dbReference>